<dbReference type="OrthoDB" id="4473401at2759"/>
<gene>
    <name evidence="6" type="primary">SPINT3</name>
</gene>
<evidence type="ECO:0000256" key="3">
    <source>
        <dbReference type="ARBA" id="ARBA00023157"/>
    </source>
</evidence>
<dbReference type="InterPro" id="IPR036880">
    <property type="entry name" value="Kunitz_BPTI_sf"/>
</dbReference>
<dbReference type="CDD" id="cd00109">
    <property type="entry name" value="Kunitz-type"/>
    <property type="match status" value="1"/>
</dbReference>
<dbReference type="Ensembl" id="ENSSBOT00000039047.1">
    <property type="protein sequence ID" value="ENSSBOP00000022200.1"/>
    <property type="gene ID" value="ENSSBOG00000027651.1"/>
</dbReference>
<evidence type="ECO:0000256" key="4">
    <source>
        <dbReference type="SAM" id="SignalP"/>
    </source>
</evidence>
<keyword evidence="7" id="KW-1185">Reference proteome</keyword>
<evidence type="ECO:0000256" key="1">
    <source>
        <dbReference type="ARBA" id="ARBA00022690"/>
    </source>
</evidence>
<evidence type="ECO:0000313" key="6">
    <source>
        <dbReference type="Ensembl" id="ENSSBOP00000022200.1"/>
    </source>
</evidence>
<dbReference type="GO" id="GO:0004867">
    <property type="term" value="F:serine-type endopeptidase inhibitor activity"/>
    <property type="evidence" value="ECO:0007669"/>
    <property type="project" value="UniProtKB-KW"/>
</dbReference>
<reference evidence="6" key="1">
    <citation type="submission" date="2025-08" db="UniProtKB">
        <authorList>
            <consortium name="Ensembl"/>
        </authorList>
    </citation>
    <scope>IDENTIFICATION</scope>
</reference>
<keyword evidence="2" id="KW-0722">Serine protease inhibitor</keyword>
<dbReference type="AlphaFoldDB" id="A0A2K6TRB6"/>
<feature type="domain" description="BPTI/Kunitz inhibitor" evidence="5">
    <location>
        <begin position="36"/>
        <end position="86"/>
    </location>
</feature>
<dbReference type="GeneTree" id="ENSGT00940000163688"/>
<evidence type="ECO:0000313" key="7">
    <source>
        <dbReference type="Proteomes" id="UP000233220"/>
    </source>
</evidence>
<dbReference type="Proteomes" id="UP000233220">
    <property type="component" value="Unplaced"/>
</dbReference>
<dbReference type="FunFam" id="4.10.410.10:FF:000002">
    <property type="entry name" value="WAP, follistatin/kazal, immunoglobulin, kunitz and netrin domain-containing 2"/>
    <property type="match status" value="1"/>
</dbReference>
<dbReference type="KEGG" id="sbq:101027590"/>
<dbReference type="PANTHER" id="PTHR10083">
    <property type="entry name" value="KUNITZ-TYPE PROTEASE INHIBITOR-RELATED"/>
    <property type="match status" value="1"/>
</dbReference>
<protein>
    <submittedName>
        <fullName evidence="6">Serine peptidase inhibitor, Kunitz type 3</fullName>
    </submittedName>
</protein>
<dbReference type="InterPro" id="IPR002223">
    <property type="entry name" value="Kunitz_BPTI"/>
</dbReference>
<dbReference type="PRINTS" id="PR00759">
    <property type="entry name" value="BASICPTASE"/>
</dbReference>
<dbReference type="PROSITE" id="PS50279">
    <property type="entry name" value="BPTI_KUNITZ_2"/>
    <property type="match status" value="1"/>
</dbReference>
<dbReference type="Gene3D" id="4.10.410.10">
    <property type="entry name" value="Pancreatic trypsin inhibitor Kunitz domain"/>
    <property type="match status" value="1"/>
</dbReference>
<evidence type="ECO:0000259" key="5">
    <source>
        <dbReference type="PROSITE" id="PS50279"/>
    </source>
</evidence>
<feature type="signal peptide" evidence="4">
    <location>
        <begin position="1"/>
        <end position="21"/>
    </location>
</feature>
<name>A0A2K6TRB6_SAIBB</name>
<dbReference type="InterPro" id="IPR020901">
    <property type="entry name" value="Prtase_inh_Kunz-CS"/>
</dbReference>
<dbReference type="RefSeq" id="XP_003936492.1">
    <property type="nucleotide sequence ID" value="XM_003936443.2"/>
</dbReference>
<keyword evidence="1" id="KW-0646">Protease inhibitor</keyword>
<keyword evidence="3" id="KW-1015">Disulfide bond</keyword>
<organism evidence="6 7">
    <name type="scientific">Saimiri boliviensis boliviensis</name>
    <name type="common">Bolivian squirrel monkey</name>
    <dbReference type="NCBI Taxonomy" id="39432"/>
    <lineage>
        <taxon>Eukaryota</taxon>
        <taxon>Metazoa</taxon>
        <taxon>Chordata</taxon>
        <taxon>Craniata</taxon>
        <taxon>Vertebrata</taxon>
        <taxon>Euteleostomi</taxon>
        <taxon>Mammalia</taxon>
        <taxon>Eutheria</taxon>
        <taxon>Euarchontoglires</taxon>
        <taxon>Primates</taxon>
        <taxon>Haplorrhini</taxon>
        <taxon>Platyrrhini</taxon>
        <taxon>Cebidae</taxon>
        <taxon>Saimiriinae</taxon>
        <taxon>Saimiri</taxon>
    </lineage>
</organism>
<evidence type="ECO:0000256" key="2">
    <source>
        <dbReference type="ARBA" id="ARBA00022900"/>
    </source>
</evidence>
<accession>A0A2K6TRB6</accession>
<dbReference type="InterPro" id="IPR050098">
    <property type="entry name" value="TFPI/VKTCI-like"/>
</dbReference>
<feature type="chain" id="PRO_5014419827" evidence="4">
    <location>
        <begin position="22"/>
        <end position="89"/>
    </location>
</feature>
<dbReference type="SUPFAM" id="SSF57362">
    <property type="entry name" value="BPTI-like"/>
    <property type="match status" value="1"/>
</dbReference>
<dbReference type="PANTHER" id="PTHR10083:SF373">
    <property type="entry name" value="SERINE PEPTIDASE INHIBITOR, KUNITZ TYPE, 2"/>
    <property type="match status" value="1"/>
</dbReference>
<dbReference type="Pfam" id="PF00014">
    <property type="entry name" value="Kunitz_BPTI"/>
    <property type="match status" value="1"/>
</dbReference>
<dbReference type="OMA" id="VCAFPME"/>
<dbReference type="SMART" id="SM00131">
    <property type="entry name" value="KU"/>
    <property type="match status" value="1"/>
</dbReference>
<dbReference type="PROSITE" id="PS00280">
    <property type="entry name" value="BPTI_KUNITZ_1"/>
    <property type="match status" value="1"/>
</dbReference>
<proteinExistence type="predicted"/>
<dbReference type="CTD" id="10816"/>
<dbReference type="GO" id="GO:0005615">
    <property type="term" value="C:extracellular space"/>
    <property type="evidence" value="ECO:0007669"/>
    <property type="project" value="TreeGrafter"/>
</dbReference>
<sequence length="89" mass="10444">MQLRVSLSFLLILTLCRELRSELNKDNIKDLLPRVCRFPVEKSICRAYFIRWFFNSETGECESFVYGGCRGNGNNFSNKEECEKTCKFT</sequence>
<reference evidence="6" key="2">
    <citation type="submission" date="2025-09" db="UniProtKB">
        <authorList>
            <consortium name="Ensembl"/>
        </authorList>
    </citation>
    <scope>IDENTIFICATION</scope>
</reference>
<dbReference type="GeneID" id="101027590"/>
<keyword evidence="4" id="KW-0732">Signal</keyword>